<dbReference type="Gramene" id="PSS04727">
    <property type="protein sequence ID" value="PSS04727"/>
    <property type="gene ID" value="CEY00_Acc20585"/>
</dbReference>
<evidence type="ECO:0000313" key="2">
    <source>
        <dbReference type="Proteomes" id="UP000241394"/>
    </source>
</evidence>
<dbReference type="InParanoid" id="A0A2R6QA00"/>
<name>A0A2R6QA00_ACTCC</name>
<organism evidence="1 2">
    <name type="scientific">Actinidia chinensis var. chinensis</name>
    <name type="common">Chinese soft-hair kiwi</name>
    <dbReference type="NCBI Taxonomy" id="1590841"/>
    <lineage>
        <taxon>Eukaryota</taxon>
        <taxon>Viridiplantae</taxon>
        <taxon>Streptophyta</taxon>
        <taxon>Embryophyta</taxon>
        <taxon>Tracheophyta</taxon>
        <taxon>Spermatophyta</taxon>
        <taxon>Magnoliopsida</taxon>
        <taxon>eudicotyledons</taxon>
        <taxon>Gunneridae</taxon>
        <taxon>Pentapetalae</taxon>
        <taxon>asterids</taxon>
        <taxon>Ericales</taxon>
        <taxon>Actinidiaceae</taxon>
        <taxon>Actinidia</taxon>
    </lineage>
</organism>
<dbReference type="OMA" id="TEQPNIA"/>
<dbReference type="GO" id="GO:0016301">
    <property type="term" value="F:kinase activity"/>
    <property type="evidence" value="ECO:0007669"/>
    <property type="project" value="UniProtKB-KW"/>
</dbReference>
<dbReference type="PANTHER" id="PTHR27006:SF616">
    <property type="entry name" value="CYSTEINE-RICH RECEPTOR-LIKE PROTEIN KINASE 10"/>
    <property type="match status" value="1"/>
</dbReference>
<evidence type="ECO:0000313" key="1">
    <source>
        <dbReference type="EMBL" id="PSS04727.1"/>
    </source>
</evidence>
<dbReference type="OrthoDB" id="688481at2759"/>
<dbReference type="EMBL" id="NKQK01000018">
    <property type="protein sequence ID" value="PSS04727.1"/>
    <property type="molecule type" value="Genomic_DNA"/>
</dbReference>
<proteinExistence type="predicted"/>
<sequence>MKTYIAQAEFLQAWRGWREGTVSNLIDPTLRNGSGSVNEMMRCIHIGLLCVQDNVADRPTMATVVLMLSSFSLSLPLPSEPTDLLLSSSQEQRNTAVNGSSQSINEVTITELCPR</sequence>
<keyword evidence="1" id="KW-0808">Transferase</keyword>
<comment type="caution">
    <text evidence="1">The sequence shown here is derived from an EMBL/GenBank/DDBJ whole genome shotgun (WGS) entry which is preliminary data.</text>
</comment>
<keyword evidence="1" id="KW-0418">Kinase</keyword>
<keyword evidence="2" id="KW-1185">Reference proteome</keyword>
<dbReference type="STRING" id="1590841.A0A2R6QA00"/>
<gene>
    <name evidence="1" type="ORF">CEY00_Acc20585</name>
</gene>
<protein>
    <submittedName>
        <fullName evidence="1">Receptor-like protein kinase</fullName>
    </submittedName>
</protein>
<dbReference type="Proteomes" id="UP000241394">
    <property type="component" value="Chromosome LG18"/>
</dbReference>
<dbReference type="PANTHER" id="PTHR27006">
    <property type="entry name" value="PROMASTIGOTE SURFACE ANTIGEN PROTEIN PSA"/>
    <property type="match status" value="1"/>
</dbReference>
<keyword evidence="1" id="KW-0675">Receptor</keyword>
<dbReference type="Gene3D" id="1.10.510.10">
    <property type="entry name" value="Transferase(Phosphotransferase) domain 1"/>
    <property type="match status" value="1"/>
</dbReference>
<reference evidence="1 2" key="1">
    <citation type="submission" date="2017-07" db="EMBL/GenBank/DDBJ databases">
        <title>An improved, manually edited Actinidia chinensis var. chinensis (kiwifruit) genome highlights the challenges associated with draft genomes and gene prediction in plants.</title>
        <authorList>
            <person name="Pilkington S."/>
            <person name="Crowhurst R."/>
            <person name="Hilario E."/>
            <person name="Nardozza S."/>
            <person name="Fraser L."/>
            <person name="Peng Y."/>
            <person name="Gunaseelan K."/>
            <person name="Simpson R."/>
            <person name="Tahir J."/>
            <person name="Deroles S."/>
            <person name="Templeton K."/>
            <person name="Luo Z."/>
            <person name="Davy M."/>
            <person name="Cheng C."/>
            <person name="Mcneilage M."/>
            <person name="Scaglione D."/>
            <person name="Liu Y."/>
            <person name="Zhang Q."/>
            <person name="Datson P."/>
            <person name="De Silva N."/>
            <person name="Gardiner S."/>
            <person name="Bassett H."/>
            <person name="Chagne D."/>
            <person name="Mccallum J."/>
            <person name="Dzierzon H."/>
            <person name="Deng C."/>
            <person name="Wang Y.-Y."/>
            <person name="Barron N."/>
            <person name="Manako K."/>
            <person name="Bowen J."/>
            <person name="Foster T."/>
            <person name="Erridge Z."/>
            <person name="Tiffin H."/>
            <person name="Waite C."/>
            <person name="Davies K."/>
            <person name="Grierson E."/>
            <person name="Laing W."/>
            <person name="Kirk R."/>
            <person name="Chen X."/>
            <person name="Wood M."/>
            <person name="Montefiori M."/>
            <person name="Brummell D."/>
            <person name="Schwinn K."/>
            <person name="Catanach A."/>
            <person name="Fullerton C."/>
            <person name="Li D."/>
            <person name="Meiyalaghan S."/>
            <person name="Nieuwenhuizen N."/>
            <person name="Read N."/>
            <person name="Prakash R."/>
            <person name="Hunter D."/>
            <person name="Zhang H."/>
            <person name="Mckenzie M."/>
            <person name="Knabel M."/>
            <person name="Harris A."/>
            <person name="Allan A."/>
            <person name="Chen A."/>
            <person name="Janssen B."/>
            <person name="Plunkett B."/>
            <person name="Dwamena C."/>
            <person name="Voogd C."/>
            <person name="Leif D."/>
            <person name="Lafferty D."/>
            <person name="Souleyre E."/>
            <person name="Varkonyi-Gasic E."/>
            <person name="Gambi F."/>
            <person name="Hanley J."/>
            <person name="Yao J.-L."/>
            <person name="Cheung J."/>
            <person name="David K."/>
            <person name="Warren B."/>
            <person name="Marsh K."/>
            <person name="Snowden K."/>
            <person name="Lin-Wang K."/>
            <person name="Brian L."/>
            <person name="Martinez-Sanchez M."/>
            <person name="Wang M."/>
            <person name="Ileperuma N."/>
            <person name="Macnee N."/>
            <person name="Campin R."/>
            <person name="Mcatee P."/>
            <person name="Drummond R."/>
            <person name="Espley R."/>
            <person name="Ireland H."/>
            <person name="Wu R."/>
            <person name="Atkinson R."/>
            <person name="Karunairetnam S."/>
            <person name="Bulley S."/>
            <person name="Chunkath S."/>
            <person name="Hanley Z."/>
            <person name="Storey R."/>
            <person name="Thrimawithana A."/>
            <person name="Thomson S."/>
            <person name="David C."/>
            <person name="Testolin R."/>
        </authorList>
    </citation>
    <scope>NUCLEOTIDE SEQUENCE [LARGE SCALE GENOMIC DNA]</scope>
    <source>
        <strain evidence="2">cv. Red5</strain>
        <tissue evidence="1">Young leaf</tissue>
    </source>
</reference>
<accession>A0A2R6QA00</accession>
<dbReference type="AlphaFoldDB" id="A0A2R6QA00"/>
<reference evidence="2" key="2">
    <citation type="journal article" date="2018" name="BMC Genomics">
        <title>A manually annotated Actinidia chinensis var. chinensis (kiwifruit) genome highlights the challenges associated with draft genomes and gene prediction in plants.</title>
        <authorList>
            <person name="Pilkington S.M."/>
            <person name="Crowhurst R."/>
            <person name="Hilario E."/>
            <person name="Nardozza S."/>
            <person name="Fraser L."/>
            <person name="Peng Y."/>
            <person name="Gunaseelan K."/>
            <person name="Simpson R."/>
            <person name="Tahir J."/>
            <person name="Deroles S.C."/>
            <person name="Templeton K."/>
            <person name="Luo Z."/>
            <person name="Davy M."/>
            <person name="Cheng C."/>
            <person name="McNeilage M."/>
            <person name="Scaglione D."/>
            <person name="Liu Y."/>
            <person name="Zhang Q."/>
            <person name="Datson P."/>
            <person name="De Silva N."/>
            <person name="Gardiner S.E."/>
            <person name="Bassett H."/>
            <person name="Chagne D."/>
            <person name="McCallum J."/>
            <person name="Dzierzon H."/>
            <person name="Deng C."/>
            <person name="Wang Y.Y."/>
            <person name="Barron L."/>
            <person name="Manako K."/>
            <person name="Bowen J."/>
            <person name="Foster T.M."/>
            <person name="Erridge Z.A."/>
            <person name="Tiffin H."/>
            <person name="Waite C.N."/>
            <person name="Davies K.M."/>
            <person name="Grierson E.P."/>
            <person name="Laing W.A."/>
            <person name="Kirk R."/>
            <person name="Chen X."/>
            <person name="Wood M."/>
            <person name="Montefiori M."/>
            <person name="Brummell D.A."/>
            <person name="Schwinn K.E."/>
            <person name="Catanach A."/>
            <person name="Fullerton C."/>
            <person name="Li D."/>
            <person name="Meiyalaghan S."/>
            <person name="Nieuwenhuizen N."/>
            <person name="Read N."/>
            <person name="Prakash R."/>
            <person name="Hunter D."/>
            <person name="Zhang H."/>
            <person name="McKenzie M."/>
            <person name="Knabel M."/>
            <person name="Harris A."/>
            <person name="Allan A.C."/>
            <person name="Gleave A."/>
            <person name="Chen A."/>
            <person name="Janssen B.J."/>
            <person name="Plunkett B."/>
            <person name="Ampomah-Dwamena C."/>
            <person name="Voogd C."/>
            <person name="Leif D."/>
            <person name="Lafferty D."/>
            <person name="Souleyre E.J.F."/>
            <person name="Varkonyi-Gasic E."/>
            <person name="Gambi F."/>
            <person name="Hanley J."/>
            <person name="Yao J.L."/>
            <person name="Cheung J."/>
            <person name="David K.M."/>
            <person name="Warren B."/>
            <person name="Marsh K."/>
            <person name="Snowden K.C."/>
            <person name="Lin-Wang K."/>
            <person name="Brian L."/>
            <person name="Martinez-Sanchez M."/>
            <person name="Wang M."/>
            <person name="Ileperuma N."/>
            <person name="Macnee N."/>
            <person name="Campin R."/>
            <person name="McAtee P."/>
            <person name="Drummond R.S.M."/>
            <person name="Espley R.V."/>
            <person name="Ireland H.S."/>
            <person name="Wu R."/>
            <person name="Atkinson R.G."/>
            <person name="Karunairetnam S."/>
            <person name="Bulley S."/>
            <person name="Chunkath S."/>
            <person name="Hanley Z."/>
            <person name="Storey R."/>
            <person name="Thrimawithana A.H."/>
            <person name="Thomson S."/>
            <person name="David C."/>
            <person name="Testolin R."/>
            <person name="Huang H."/>
            <person name="Hellens R.P."/>
            <person name="Schaffer R.J."/>
        </authorList>
    </citation>
    <scope>NUCLEOTIDE SEQUENCE [LARGE SCALE GENOMIC DNA]</scope>
    <source>
        <strain evidence="2">cv. Red5</strain>
    </source>
</reference>